<dbReference type="PANTHER" id="PTHR42976:SF1">
    <property type="entry name" value="GH18 DOMAIN-CONTAINING PROTEIN-RELATED"/>
    <property type="match status" value="1"/>
</dbReference>
<evidence type="ECO:0000256" key="1">
    <source>
        <dbReference type="ARBA" id="ARBA00022729"/>
    </source>
</evidence>
<sequence>MSIPQGRPRSATPLAALCALLLCLFSLQFVASPPSRAAATATDHQAEDATISQGSVATNHTGYTGAGFVDYANVSGSYVQFTVDAASAGSSSLAFRYANGTTTDRPMDISVNGTVVASNVSFPATGGWDTWATKTVNVSLNAGTDTVRATAVTANGGPNLDKLTAGSAPAVTPGMAVAPYEYLGWGSPQDPTQVMAATGVQWFTLAFILSDGTCNPAWDGSRPLTGGSDQSKINAIRAAGGDVMVSVGGWSGAKLGEKCTSASALAGAYQKVIDAYGLKALDIDIENTEWASATVRQRVIDALKIVKANNAGLKTVITFGTTSSGPDSTGADMIKRGAASGLANDVWCIMPFDFGGGTTNMGTLTVQAMEGLKAQVKSAYGYSDSVTYAHIGLSSMNGTTDDAGELVRVSDFQTMLAYAQQHHIGRLTYWSVNRDRPCGAGSDGDSCSGVTQQPYDYLKVLAQYAG</sequence>
<evidence type="ECO:0000259" key="4">
    <source>
        <dbReference type="PROSITE" id="PS51910"/>
    </source>
</evidence>
<dbReference type="SUPFAM" id="SSF49785">
    <property type="entry name" value="Galactose-binding domain-like"/>
    <property type="match status" value="1"/>
</dbReference>
<dbReference type="SMART" id="SM00606">
    <property type="entry name" value="CBD_IV"/>
    <property type="match status" value="1"/>
</dbReference>
<proteinExistence type="predicted"/>
<dbReference type="InterPro" id="IPR001223">
    <property type="entry name" value="Glyco_hydro18_cat"/>
</dbReference>
<evidence type="ECO:0000256" key="2">
    <source>
        <dbReference type="SAM" id="SignalP"/>
    </source>
</evidence>
<dbReference type="AlphaFoldDB" id="A0A7H1BIA9"/>
<dbReference type="PROSITE" id="PS51175">
    <property type="entry name" value="CBM6"/>
    <property type="match status" value="1"/>
</dbReference>
<feature type="domain" description="GH18" evidence="4">
    <location>
        <begin position="174"/>
        <end position="466"/>
    </location>
</feature>
<dbReference type="EMBL" id="CP061281">
    <property type="protein sequence ID" value="QNS08464.1"/>
    <property type="molecule type" value="Genomic_DNA"/>
</dbReference>
<name>A0A7H1BIA9_9ACTN</name>
<evidence type="ECO:0000259" key="3">
    <source>
        <dbReference type="PROSITE" id="PS51175"/>
    </source>
</evidence>
<dbReference type="CDD" id="cd06543">
    <property type="entry name" value="GH18_PF-ChiA-like"/>
    <property type="match status" value="1"/>
</dbReference>
<dbReference type="GO" id="GO:0030246">
    <property type="term" value="F:carbohydrate binding"/>
    <property type="evidence" value="ECO:0007669"/>
    <property type="project" value="InterPro"/>
</dbReference>
<evidence type="ECO:0000313" key="6">
    <source>
        <dbReference type="Proteomes" id="UP000516428"/>
    </source>
</evidence>
<feature type="domain" description="CBM6" evidence="3">
    <location>
        <begin position="42"/>
        <end position="166"/>
    </location>
</feature>
<evidence type="ECO:0000313" key="5">
    <source>
        <dbReference type="EMBL" id="QNS08464.1"/>
    </source>
</evidence>
<dbReference type="SUPFAM" id="SSF51445">
    <property type="entry name" value="(Trans)glycosidases"/>
    <property type="match status" value="1"/>
</dbReference>
<dbReference type="InterPro" id="IPR008979">
    <property type="entry name" value="Galactose-bd-like_sf"/>
</dbReference>
<accession>A0A7H1BIA9</accession>
<dbReference type="Gene3D" id="2.60.120.260">
    <property type="entry name" value="Galactose-binding domain-like"/>
    <property type="match status" value="1"/>
</dbReference>
<dbReference type="PROSITE" id="PS51910">
    <property type="entry name" value="GH18_2"/>
    <property type="match status" value="1"/>
</dbReference>
<keyword evidence="6" id="KW-1185">Reference proteome</keyword>
<gene>
    <name evidence="5" type="ORF">IAG42_01040</name>
</gene>
<protein>
    <submittedName>
        <fullName evidence="5">Carbohydrate-binding protein</fullName>
    </submittedName>
</protein>
<feature type="chain" id="PRO_5039466888" evidence="2">
    <location>
        <begin position="32"/>
        <end position="466"/>
    </location>
</feature>
<dbReference type="Gene3D" id="3.20.20.80">
    <property type="entry name" value="Glycosidases"/>
    <property type="match status" value="1"/>
</dbReference>
<organism evidence="5 6">
    <name type="scientific">Streptomyces xanthii</name>
    <dbReference type="NCBI Taxonomy" id="2768069"/>
    <lineage>
        <taxon>Bacteria</taxon>
        <taxon>Bacillati</taxon>
        <taxon>Actinomycetota</taxon>
        <taxon>Actinomycetes</taxon>
        <taxon>Kitasatosporales</taxon>
        <taxon>Streptomycetaceae</taxon>
        <taxon>Streptomyces</taxon>
    </lineage>
</organism>
<dbReference type="Proteomes" id="UP000516428">
    <property type="component" value="Chromosome"/>
</dbReference>
<dbReference type="InterPro" id="IPR052750">
    <property type="entry name" value="GH18_Chitinase"/>
</dbReference>
<dbReference type="InterPro" id="IPR006584">
    <property type="entry name" value="Cellulose-bd_IV"/>
</dbReference>
<dbReference type="Pfam" id="PF03422">
    <property type="entry name" value="CBM_6"/>
    <property type="match status" value="1"/>
</dbReference>
<dbReference type="CDD" id="cd04082">
    <property type="entry name" value="CBM35_pectate_lyase-like"/>
    <property type="match status" value="1"/>
</dbReference>
<keyword evidence="1 2" id="KW-0732">Signal</keyword>
<dbReference type="InterPro" id="IPR005084">
    <property type="entry name" value="CBM6"/>
</dbReference>
<reference evidence="5 6" key="1">
    <citation type="submission" date="2020-09" db="EMBL/GenBank/DDBJ databases">
        <title>A novel species.</title>
        <authorList>
            <person name="Gao J."/>
        </authorList>
    </citation>
    <scope>NUCLEOTIDE SEQUENCE [LARGE SCALE GENOMIC DNA]</scope>
    <source>
        <strain evidence="5 6">CRXT-Y-14</strain>
    </source>
</reference>
<dbReference type="InterPro" id="IPR017853">
    <property type="entry name" value="GH"/>
</dbReference>
<dbReference type="PANTHER" id="PTHR42976">
    <property type="entry name" value="BIFUNCTIONAL CHITINASE/LYSOZYME-RELATED"/>
    <property type="match status" value="1"/>
</dbReference>
<dbReference type="KEGG" id="sxn:IAG42_01040"/>
<dbReference type="GO" id="GO:0005975">
    <property type="term" value="P:carbohydrate metabolic process"/>
    <property type="evidence" value="ECO:0007669"/>
    <property type="project" value="InterPro"/>
</dbReference>
<feature type="signal peptide" evidence="2">
    <location>
        <begin position="1"/>
        <end position="31"/>
    </location>
</feature>